<keyword evidence="1" id="KW-0732">Signal</keyword>
<name>A0A2N4UNL2_9GAMM</name>
<dbReference type="AlphaFoldDB" id="A0A2N4UNL2"/>
<dbReference type="Pfam" id="PF12477">
    <property type="entry name" value="TraW_N"/>
    <property type="match status" value="1"/>
</dbReference>
<proteinExistence type="predicted"/>
<comment type="caution">
    <text evidence="3">The sequence shown here is derived from an EMBL/GenBank/DDBJ whole genome shotgun (WGS) entry which is preliminary data.</text>
</comment>
<reference evidence="3 4" key="1">
    <citation type="journal article" date="2018" name="Syst. Appl. Microbiol.">
        <title>Photobacterium carnosum sp. nov., isolated from spoiled modified atmosphere packaged poultry meat.</title>
        <authorList>
            <person name="Hilgarth M."/>
            <person name="Fuertes S."/>
            <person name="Ehrmann M."/>
            <person name="Vogel R.F."/>
        </authorList>
    </citation>
    <scope>NUCLEOTIDE SEQUENCE [LARGE SCALE GENOMIC DNA]</scope>
    <source>
        <strain evidence="3 4">TMW 2.2021</strain>
    </source>
</reference>
<evidence type="ECO:0000256" key="1">
    <source>
        <dbReference type="SAM" id="SignalP"/>
    </source>
</evidence>
<protein>
    <submittedName>
        <fullName evidence="3">Type-F conjugative transfer system protein TraW</fullName>
    </submittedName>
</protein>
<dbReference type="EMBL" id="NPIB01000027">
    <property type="protein sequence ID" value="PLC56600.1"/>
    <property type="molecule type" value="Genomic_DNA"/>
</dbReference>
<dbReference type="Proteomes" id="UP000234420">
    <property type="component" value="Unassembled WGS sequence"/>
</dbReference>
<evidence type="ECO:0000259" key="2">
    <source>
        <dbReference type="Pfam" id="PF12477"/>
    </source>
</evidence>
<evidence type="ECO:0000313" key="3">
    <source>
        <dbReference type="EMBL" id="PLC56600.1"/>
    </source>
</evidence>
<dbReference type="InterPro" id="IPR014114">
    <property type="entry name" value="TraW"/>
</dbReference>
<evidence type="ECO:0000313" key="4">
    <source>
        <dbReference type="Proteomes" id="UP000234420"/>
    </source>
</evidence>
<keyword evidence="4" id="KW-1185">Reference proteome</keyword>
<sequence>MKRLVLLVALLSSSLHAKDLGVIAPTFPIAEIDMLDWIQQRLMTYEQTGEMDNMKTQFQEQVKKSVQRPPPVAGITTTTRPTTFTVDPTLTLASDIKDDKGRVLFKKGLKINPFDASTWPNGQQLPHFTLSKQLVFLDGDDPQQLQWAKTYQAKVAKAIPTQTIKWILINGEPETVFKVLHQRIYFDQRGDITRKLTVKHVPTVAKQVNTHWQLQEFDVSHEKDTPLSQ</sequence>
<feature type="chain" id="PRO_5015001723" evidence="1">
    <location>
        <begin position="18"/>
        <end position="229"/>
    </location>
</feature>
<gene>
    <name evidence="3" type="primary">traW</name>
    <name evidence="3" type="ORF">CIK00_17410</name>
</gene>
<feature type="domain" description="Type-F conjugative transfer system protein TraW N-terminal" evidence="2">
    <location>
        <begin position="4"/>
        <end position="30"/>
    </location>
</feature>
<dbReference type="RefSeq" id="WP_101769920.1">
    <property type="nucleotide sequence ID" value="NZ_BPPU01000005.1"/>
</dbReference>
<dbReference type="NCBIfam" id="TIGR02743">
    <property type="entry name" value="TraW"/>
    <property type="match status" value="1"/>
</dbReference>
<dbReference type="InterPro" id="IPR025864">
    <property type="entry name" value="TraW_N_dom"/>
</dbReference>
<organism evidence="3 4">
    <name type="scientific">Photobacterium carnosum</name>
    <dbReference type="NCBI Taxonomy" id="2023717"/>
    <lineage>
        <taxon>Bacteria</taxon>
        <taxon>Pseudomonadati</taxon>
        <taxon>Pseudomonadota</taxon>
        <taxon>Gammaproteobacteria</taxon>
        <taxon>Vibrionales</taxon>
        <taxon>Vibrionaceae</taxon>
        <taxon>Photobacterium</taxon>
    </lineage>
</organism>
<accession>A0A2N4UNL2</accession>
<feature type="signal peptide" evidence="1">
    <location>
        <begin position="1"/>
        <end position="17"/>
    </location>
</feature>